<evidence type="ECO:0000259" key="3">
    <source>
        <dbReference type="PROSITE" id="PS51201"/>
    </source>
</evidence>
<dbReference type="GO" id="GO:0005886">
    <property type="term" value="C:plasma membrane"/>
    <property type="evidence" value="ECO:0007669"/>
    <property type="project" value="UniProtKB-SubCell"/>
</dbReference>
<accession>A0A9W6WC25</accession>
<dbReference type="Proteomes" id="UP001165079">
    <property type="component" value="Unassembled WGS sequence"/>
</dbReference>
<evidence type="ECO:0000313" key="5">
    <source>
        <dbReference type="Proteomes" id="UP001165079"/>
    </source>
</evidence>
<dbReference type="SUPFAM" id="SSF51735">
    <property type="entry name" value="NAD(P)-binding Rossmann-fold domains"/>
    <property type="match status" value="1"/>
</dbReference>
<feature type="transmembrane region" description="Helical" evidence="2">
    <location>
        <begin position="84"/>
        <end position="109"/>
    </location>
</feature>
<dbReference type="EMBL" id="BSTX01000003">
    <property type="protein sequence ID" value="GLZ80166.1"/>
    <property type="molecule type" value="Genomic_DNA"/>
</dbReference>
<dbReference type="PROSITE" id="PS51201">
    <property type="entry name" value="RCK_N"/>
    <property type="match status" value="1"/>
</dbReference>
<protein>
    <submittedName>
        <fullName evidence="4">NAD-binding protein of Kef-type K+ transporter</fullName>
    </submittedName>
</protein>
<evidence type="ECO:0000256" key="2">
    <source>
        <dbReference type="SAM" id="Phobius"/>
    </source>
</evidence>
<dbReference type="SUPFAM" id="SSF81324">
    <property type="entry name" value="Voltage-gated potassium channels"/>
    <property type="match status" value="1"/>
</dbReference>
<dbReference type="InterPro" id="IPR003148">
    <property type="entry name" value="RCK_N"/>
</dbReference>
<keyword evidence="5" id="KW-1185">Reference proteome</keyword>
<feature type="transmembrane region" description="Helical" evidence="2">
    <location>
        <begin position="21"/>
        <end position="41"/>
    </location>
</feature>
<evidence type="ECO:0000313" key="4">
    <source>
        <dbReference type="EMBL" id="GLZ80166.1"/>
    </source>
</evidence>
<proteinExistence type="predicted"/>
<dbReference type="RefSeq" id="WP_285665289.1">
    <property type="nucleotide sequence ID" value="NZ_BSTX01000003.1"/>
</dbReference>
<keyword evidence="2" id="KW-0812">Transmembrane</keyword>
<comment type="caution">
    <text evidence="4">The sequence shown here is derived from an EMBL/GenBank/DDBJ whole genome shotgun (WGS) entry which is preliminary data.</text>
</comment>
<comment type="subcellular location">
    <subcellularLocation>
        <location evidence="1">Cell membrane</location>
        <topology evidence="1">Multi-pass membrane protein</topology>
    </subcellularLocation>
</comment>
<dbReference type="AlphaFoldDB" id="A0A9W6WC25"/>
<dbReference type="Pfam" id="PF07885">
    <property type="entry name" value="Ion_trans_2"/>
    <property type="match status" value="1"/>
</dbReference>
<sequence>MSDFQSPVHIPRARRSAPRAILVRLAAAGACLVLACLLVIVDRGGYRDTADGSVSVLDAVYYATVTLSTTGYGDVVPVDTVSRLVNIVLITPLRVIFLVVLVGTTVEVLTRRTREVWRETRWSNALREHTIVVGYGTKGRSAIATLRANGVPAERIVVVDRRHELVQEANSDGYVTVQGDATRSAILTRAVAGHASRVIVAADRDDTAVLITLTARQCAPDAVIVAAAREAENAPLLRQSGASVVITSSDASGRLLGLSTVAPAVGDVIEDLLTQGTGLDLIERGVDPGEVGARPREVRDLVVAVVRDGRRLRFDEVAALAAGDTLVTVPAK</sequence>
<organism evidence="4 5">
    <name type="scientific">Actinorhabdospora filicis</name>
    <dbReference type="NCBI Taxonomy" id="1785913"/>
    <lineage>
        <taxon>Bacteria</taxon>
        <taxon>Bacillati</taxon>
        <taxon>Actinomycetota</taxon>
        <taxon>Actinomycetes</taxon>
        <taxon>Micromonosporales</taxon>
        <taxon>Micromonosporaceae</taxon>
        <taxon>Actinorhabdospora</taxon>
    </lineage>
</organism>
<dbReference type="InterPro" id="IPR036291">
    <property type="entry name" value="NAD(P)-bd_dom_sf"/>
</dbReference>
<dbReference type="Gene3D" id="3.40.50.720">
    <property type="entry name" value="NAD(P)-binding Rossmann-like Domain"/>
    <property type="match status" value="1"/>
</dbReference>
<dbReference type="InterPro" id="IPR050721">
    <property type="entry name" value="Trk_Ktr_HKT_K-transport"/>
</dbReference>
<dbReference type="PANTHER" id="PTHR43833:SF9">
    <property type="entry name" value="POTASSIUM CHANNEL PROTEIN YUGO-RELATED"/>
    <property type="match status" value="1"/>
</dbReference>
<evidence type="ECO:0000256" key="1">
    <source>
        <dbReference type="ARBA" id="ARBA00004651"/>
    </source>
</evidence>
<dbReference type="Gene3D" id="1.10.287.70">
    <property type="match status" value="1"/>
</dbReference>
<name>A0A9W6WC25_9ACTN</name>
<dbReference type="GO" id="GO:0006813">
    <property type="term" value="P:potassium ion transport"/>
    <property type="evidence" value="ECO:0007669"/>
    <property type="project" value="InterPro"/>
</dbReference>
<gene>
    <name evidence="4" type="ORF">Afil01_49730</name>
</gene>
<dbReference type="PANTHER" id="PTHR43833">
    <property type="entry name" value="POTASSIUM CHANNEL PROTEIN 2-RELATED-RELATED"/>
    <property type="match status" value="1"/>
</dbReference>
<keyword evidence="2" id="KW-0472">Membrane</keyword>
<dbReference type="InterPro" id="IPR013099">
    <property type="entry name" value="K_chnl_dom"/>
</dbReference>
<keyword evidence="2" id="KW-1133">Transmembrane helix</keyword>
<reference evidence="4" key="1">
    <citation type="submission" date="2023-03" db="EMBL/GenBank/DDBJ databases">
        <title>Actinorhabdospora filicis NBRC 111898.</title>
        <authorList>
            <person name="Ichikawa N."/>
            <person name="Sato H."/>
            <person name="Tonouchi N."/>
        </authorList>
    </citation>
    <scope>NUCLEOTIDE SEQUENCE</scope>
    <source>
        <strain evidence="4">NBRC 111898</strain>
    </source>
</reference>
<feature type="domain" description="RCK N-terminal" evidence="3">
    <location>
        <begin position="127"/>
        <end position="247"/>
    </location>
</feature>
<dbReference type="Pfam" id="PF02254">
    <property type="entry name" value="TrkA_N"/>
    <property type="match status" value="1"/>
</dbReference>